<dbReference type="EMBL" id="QRQM01000004">
    <property type="protein sequence ID" value="RHN09082.1"/>
    <property type="molecule type" value="Genomic_DNA"/>
</dbReference>
<reference evidence="5 8" key="2">
    <citation type="journal article" date="2019" name="Science, e1252229">
        <title>Invertible promoters mediate bacterial phase variation, antibiotic resistance, and host adaptation in the gut.</title>
        <authorList>
            <person name="Jiang X."/>
            <person name="Hall A.B."/>
            <person name="Arthur T.D."/>
            <person name="Plichta D.R."/>
            <person name="Covington C.T."/>
            <person name="Poyet M."/>
            <person name="Crothers J."/>
            <person name="Moses P.L."/>
            <person name="Tolonen A.C."/>
            <person name="Vlamakis H."/>
            <person name="Alm E.J."/>
            <person name="Xavier R.J."/>
        </authorList>
    </citation>
    <scope>NUCLEOTIDE SEQUENCE [LARGE SCALE GENOMIC DNA]</scope>
    <source>
        <strain evidence="8">bf_0095</strain>
        <strain evidence="5">Bf_0095</strain>
    </source>
</reference>
<feature type="chain" id="PRO_5044602113" evidence="1">
    <location>
        <begin position="21"/>
        <end position="297"/>
    </location>
</feature>
<evidence type="ECO:0000313" key="6">
    <source>
        <dbReference type="Proteomes" id="UP000284772"/>
    </source>
</evidence>
<dbReference type="CDD" id="cd12797">
    <property type="entry name" value="M23_peptidase"/>
    <property type="match status" value="1"/>
</dbReference>
<comment type="caution">
    <text evidence="5">The sequence shown here is derived from an EMBL/GenBank/DDBJ whole genome shotgun (WGS) entry which is preliminary data.</text>
</comment>
<feature type="signal peptide" evidence="1">
    <location>
        <begin position="1"/>
        <end position="20"/>
    </location>
</feature>
<dbReference type="OrthoDB" id="1112802at2"/>
<sequence>MKLQRYFCLLLFGLPLLVYAQSNKTVTVSYERSAKGEVTFYSETQSHTPYTVSMTFSRLSNTTSTEGEIYDAVIHYGKTRLLTLRPSTENVPIGFSYRYTYRKGNNRLKADTNFVYLFPLAPGKVVRVNRMVSLEKFFGKEGEKRITGLGFSTTAGDTIFASRGGLVTEVVDNAASTSENTSFHATENYLEVFHKDGTFARYKLFQNGGIFVSPGEEVIPGQPLGIIGGENYKQGSHLRFSIYCPDQPDYSYVPDFCLSQEEVGKPEPRVMYKSWHPVAIVVREMSKKEKKKFLSKE</sequence>
<dbReference type="Proteomes" id="UP000291191">
    <property type="component" value="Unassembled WGS sequence"/>
</dbReference>
<evidence type="ECO:0000313" key="3">
    <source>
        <dbReference type="EMBL" id="RGT48363.1"/>
    </source>
</evidence>
<dbReference type="EMBL" id="QRWT01000027">
    <property type="protein sequence ID" value="RGT48363.1"/>
    <property type="molecule type" value="Genomic_DNA"/>
</dbReference>
<dbReference type="InterPro" id="IPR011055">
    <property type="entry name" value="Dup_hybrid_motif"/>
</dbReference>
<evidence type="ECO:0000259" key="2">
    <source>
        <dbReference type="Pfam" id="PF01551"/>
    </source>
</evidence>
<name>A0A412P411_9BACE</name>
<proteinExistence type="predicted"/>
<evidence type="ECO:0000313" key="8">
    <source>
        <dbReference type="Proteomes" id="UP000291191"/>
    </source>
</evidence>
<evidence type="ECO:0000313" key="7">
    <source>
        <dbReference type="Proteomes" id="UP000286003"/>
    </source>
</evidence>
<organism evidence="5 8">
    <name type="scientific">Bacteroides intestinalis</name>
    <dbReference type="NCBI Taxonomy" id="329854"/>
    <lineage>
        <taxon>Bacteria</taxon>
        <taxon>Pseudomonadati</taxon>
        <taxon>Bacteroidota</taxon>
        <taxon>Bacteroidia</taxon>
        <taxon>Bacteroidales</taxon>
        <taxon>Bacteroidaceae</taxon>
        <taxon>Bacteroides</taxon>
    </lineage>
</organism>
<dbReference type="InterPro" id="IPR016047">
    <property type="entry name" value="M23ase_b-sheet_dom"/>
</dbReference>
<dbReference type="Gene3D" id="2.70.70.10">
    <property type="entry name" value="Glucose Permease (Domain IIA)"/>
    <property type="match status" value="1"/>
</dbReference>
<gene>
    <name evidence="3" type="ORF">DWX27_18660</name>
    <name evidence="4" type="ORF">DWZ32_04540</name>
    <name evidence="5" type="ORF">EAJ06_15565</name>
</gene>
<dbReference type="Pfam" id="PF01551">
    <property type="entry name" value="Peptidase_M23"/>
    <property type="match status" value="1"/>
</dbReference>
<keyword evidence="8" id="KW-1185">Reference proteome</keyword>
<keyword evidence="1" id="KW-0732">Signal</keyword>
<dbReference type="SUPFAM" id="SSF51261">
    <property type="entry name" value="Duplicated hybrid motif"/>
    <property type="match status" value="1"/>
</dbReference>
<evidence type="ECO:0000256" key="1">
    <source>
        <dbReference type="SAM" id="SignalP"/>
    </source>
</evidence>
<dbReference type="Proteomes" id="UP000284772">
    <property type="component" value="Unassembled WGS sequence"/>
</dbReference>
<accession>A0A412P411</accession>
<dbReference type="Proteomes" id="UP000286003">
    <property type="component" value="Unassembled WGS sequence"/>
</dbReference>
<evidence type="ECO:0000313" key="5">
    <source>
        <dbReference type="EMBL" id="RYT79107.1"/>
    </source>
</evidence>
<dbReference type="AlphaFoldDB" id="A0A412P411"/>
<dbReference type="RefSeq" id="WP_007664033.1">
    <property type="nucleotide sequence ID" value="NZ_BAABZC010000001.1"/>
</dbReference>
<dbReference type="EMBL" id="RCXO01000020">
    <property type="protein sequence ID" value="RYT79107.1"/>
    <property type="molecule type" value="Genomic_DNA"/>
</dbReference>
<reference evidence="6 7" key="1">
    <citation type="submission" date="2018-08" db="EMBL/GenBank/DDBJ databases">
        <title>A genome reference for cultivated species of the human gut microbiota.</title>
        <authorList>
            <person name="Zou Y."/>
            <person name="Xue W."/>
            <person name="Luo G."/>
        </authorList>
    </citation>
    <scope>NUCLEOTIDE SEQUENCE [LARGE SCALE GENOMIC DNA]</scope>
    <source>
        <strain evidence="3 6">AF19-10AC</strain>
        <strain evidence="4 7">AF31-23</strain>
    </source>
</reference>
<dbReference type="GeneID" id="26160240"/>
<evidence type="ECO:0000313" key="4">
    <source>
        <dbReference type="EMBL" id="RHN09082.1"/>
    </source>
</evidence>
<protein>
    <submittedName>
        <fullName evidence="5">M23 family metallopeptidase</fullName>
    </submittedName>
    <submittedName>
        <fullName evidence="3">M23 family peptidase</fullName>
    </submittedName>
</protein>
<feature type="domain" description="M23ase beta-sheet core" evidence="2">
    <location>
        <begin position="147"/>
        <end position="243"/>
    </location>
</feature>